<proteinExistence type="inferred from homology"/>
<comment type="subcellular location">
    <subcellularLocation>
        <location evidence="1">Nucleus</location>
    </subcellularLocation>
</comment>
<sequence>MPQRHFSPPQPQNSPSPASSQPAYPMPPNVRPKLSPQPPSRPQSPYPQSPYAASPGAPLTPSTGATSVPSPTLPGSQQPNGQTPIQNQSYNTPYANGTGTPTGPPTPSLALPESRPTPPPLPAAIAPLPQSPAPALPALPTPGHYTNVSFGVPPIAPAMHLPQQQQQQPMLAPYPTPGVMGPPSRPPDKPQKELEYDPTDLMAGTGIDLRAEEAYLAGMYAVDTSVPDSRTGFTIHPPGDKASFYGAGVANSTAEPVGNKTQDQHIAAAAEKAWQDSARTLASERAVELREPFLNVPILQLRAEAAAKEAGISLNWELKSGIQPMGRMKVMDEHPRPVKVETKVGPDGSMIKTSGSWIPHDASLADQMALLSIATKQRLRALLTDANRVAVIRQTTSHGEVAEHWKPAAGPPNLAVNVSMTDIDDSLAEGAADKSRKRSVDDSGLTDSGAPPAKVQKIPATMASSMSGMMRDLGRTERDWEEARLRRRQDRKDGIKDSSGSRAASVAPGTPGGSAPDGEKAMTKKEAKRLEAARKAEANSHVNQNLTSGKFLGTKPGGLFGKKSYSWMTGGGSGANTPKGGAGGGKTGGGTPAPGTPAVPSQSILTVEGSAARRPGAWREDKDKGKNIQLRDWVSALEEDGVEIRALQRAYNGLDTSGPRQ</sequence>
<keyword evidence="4" id="KW-0805">Transcription regulation</keyword>
<evidence type="ECO:0000256" key="4">
    <source>
        <dbReference type="ARBA" id="ARBA00023015"/>
    </source>
</evidence>
<comment type="similarity">
    <text evidence="2">Belongs to the TAF4 family.</text>
</comment>
<dbReference type="Pfam" id="PF05236">
    <property type="entry name" value="TAF4"/>
    <property type="match status" value="1"/>
</dbReference>
<evidence type="ECO:0000256" key="9">
    <source>
        <dbReference type="SAM" id="MobiDB-lite"/>
    </source>
</evidence>
<evidence type="ECO:0000313" key="12">
    <source>
        <dbReference type="Proteomes" id="UP000770015"/>
    </source>
</evidence>
<dbReference type="OrthoDB" id="21060at2759"/>
<organism evidence="11 12">
    <name type="scientific">Plectosphaerella plurivora</name>
    <dbReference type="NCBI Taxonomy" id="936078"/>
    <lineage>
        <taxon>Eukaryota</taxon>
        <taxon>Fungi</taxon>
        <taxon>Dikarya</taxon>
        <taxon>Ascomycota</taxon>
        <taxon>Pezizomycotina</taxon>
        <taxon>Sordariomycetes</taxon>
        <taxon>Hypocreomycetidae</taxon>
        <taxon>Glomerellales</taxon>
        <taxon>Plectosphaerellaceae</taxon>
        <taxon>Plectosphaerella</taxon>
    </lineage>
</organism>
<evidence type="ECO:0000259" key="10">
    <source>
        <dbReference type="Pfam" id="PF05236"/>
    </source>
</evidence>
<keyword evidence="12" id="KW-1185">Reference proteome</keyword>
<evidence type="ECO:0000256" key="7">
    <source>
        <dbReference type="ARBA" id="ARBA00025346"/>
    </source>
</evidence>
<dbReference type="GO" id="GO:0005669">
    <property type="term" value="C:transcription factor TFIID complex"/>
    <property type="evidence" value="ECO:0007669"/>
    <property type="project" value="InterPro"/>
</dbReference>
<accession>A0A9P8VDU2</accession>
<feature type="compositionally biased region" description="Pro residues" evidence="9">
    <location>
        <begin position="129"/>
        <end position="140"/>
    </location>
</feature>
<evidence type="ECO:0000256" key="8">
    <source>
        <dbReference type="ARBA" id="ARBA00031747"/>
    </source>
</evidence>
<feature type="region of interest" description="Disordered" evidence="9">
    <location>
        <begin position="1"/>
        <end position="140"/>
    </location>
</feature>
<keyword evidence="6" id="KW-0539">Nucleus</keyword>
<evidence type="ECO:0000256" key="3">
    <source>
        <dbReference type="ARBA" id="ARBA00017306"/>
    </source>
</evidence>
<evidence type="ECO:0000313" key="11">
    <source>
        <dbReference type="EMBL" id="KAH6688581.1"/>
    </source>
</evidence>
<dbReference type="Proteomes" id="UP000770015">
    <property type="component" value="Unassembled WGS sequence"/>
</dbReference>
<gene>
    <name evidence="11" type="ORF">F5X68DRAFT_133302</name>
</gene>
<dbReference type="EMBL" id="JAGSXJ010000009">
    <property type="protein sequence ID" value="KAH6688581.1"/>
    <property type="molecule type" value="Genomic_DNA"/>
</dbReference>
<dbReference type="InterPro" id="IPR007900">
    <property type="entry name" value="TAF4_C"/>
</dbReference>
<dbReference type="GO" id="GO:0006352">
    <property type="term" value="P:DNA-templated transcription initiation"/>
    <property type="evidence" value="ECO:0007669"/>
    <property type="project" value="InterPro"/>
</dbReference>
<comment type="function">
    <text evidence="7">Functions as a component of the DNA-binding general transcription factor complex TFIID. Binding of TFIID to a promoter (with or without TATA element) is the initial step in pre-initiation complex (PIC) formation. TFIID plays a key role in the regulation of gene expression by RNA polymerase II through different activities such as transcription activator interaction, core promoter recognition and selectivity, TFIIA and TFIIB interaction, chromatin modification (histone acetylation by TAF1), facilitation of DNA opening and initiation of transcription.</text>
</comment>
<feature type="compositionally biased region" description="Gly residues" evidence="9">
    <location>
        <begin position="569"/>
        <end position="592"/>
    </location>
</feature>
<reference evidence="11" key="1">
    <citation type="journal article" date="2021" name="Nat. Commun.">
        <title>Genetic determinants of endophytism in the Arabidopsis root mycobiome.</title>
        <authorList>
            <person name="Mesny F."/>
            <person name="Miyauchi S."/>
            <person name="Thiergart T."/>
            <person name="Pickel B."/>
            <person name="Atanasova L."/>
            <person name="Karlsson M."/>
            <person name="Huettel B."/>
            <person name="Barry K.W."/>
            <person name="Haridas S."/>
            <person name="Chen C."/>
            <person name="Bauer D."/>
            <person name="Andreopoulos W."/>
            <person name="Pangilinan J."/>
            <person name="LaButti K."/>
            <person name="Riley R."/>
            <person name="Lipzen A."/>
            <person name="Clum A."/>
            <person name="Drula E."/>
            <person name="Henrissat B."/>
            <person name="Kohler A."/>
            <person name="Grigoriev I.V."/>
            <person name="Martin F.M."/>
            <person name="Hacquard S."/>
        </authorList>
    </citation>
    <scope>NUCLEOTIDE SEQUENCE</scope>
    <source>
        <strain evidence="11">MPI-SDFR-AT-0117</strain>
    </source>
</reference>
<feature type="region of interest" description="Disordered" evidence="9">
    <location>
        <begin position="428"/>
        <end position="623"/>
    </location>
</feature>
<protein>
    <recommendedName>
        <fullName evidence="3">Transcription initiation factor TFIID subunit 4</fullName>
    </recommendedName>
    <alternativeName>
        <fullName evidence="8">TBP-associated factor 4</fullName>
    </alternativeName>
</protein>
<feature type="compositionally biased region" description="Basic and acidic residues" evidence="9">
    <location>
        <begin position="472"/>
        <end position="496"/>
    </location>
</feature>
<name>A0A9P8VDU2_9PEZI</name>
<evidence type="ECO:0000256" key="1">
    <source>
        <dbReference type="ARBA" id="ARBA00004123"/>
    </source>
</evidence>
<feature type="compositionally biased region" description="Basic and acidic residues" evidence="9">
    <location>
        <begin position="517"/>
        <end position="538"/>
    </location>
</feature>
<comment type="caution">
    <text evidence="11">The sequence shown here is derived from an EMBL/GenBank/DDBJ whole genome shotgun (WGS) entry which is preliminary data.</text>
</comment>
<feature type="compositionally biased region" description="Pro residues" evidence="9">
    <location>
        <begin position="24"/>
        <end position="48"/>
    </location>
</feature>
<dbReference type="AlphaFoldDB" id="A0A9P8VDU2"/>
<evidence type="ECO:0000256" key="5">
    <source>
        <dbReference type="ARBA" id="ARBA00023163"/>
    </source>
</evidence>
<feature type="region of interest" description="Disordered" evidence="9">
    <location>
        <begin position="161"/>
        <end position="192"/>
    </location>
</feature>
<keyword evidence="5" id="KW-0804">Transcription</keyword>
<evidence type="ECO:0000256" key="6">
    <source>
        <dbReference type="ARBA" id="ARBA00023242"/>
    </source>
</evidence>
<feature type="compositionally biased region" description="Polar residues" evidence="9">
    <location>
        <begin position="60"/>
        <end position="95"/>
    </location>
</feature>
<feature type="domain" description="Transcription initiation factor TFIID component TAF4 C-terminal" evidence="10">
    <location>
        <begin position="365"/>
        <end position="641"/>
    </location>
</feature>
<evidence type="ECO:0000256" key="2">
    <source>
        <dbReference type="ARBA" id="ARBA00006178"/>
    </source>
</evidence>
<feature type="compositionally biased region" description="Basic and acidic residues" evidence="9">
    <location>
        <begin position="431"/>
        <end position="441"/>
    </location>
</feature>